<sequence length="1577" mass="175929">MDFSIDPSWHPSIIHQLEDLKLEFEDGEITQKGYIKRRDKILSLLHQEYEGRSNSLNSEGGLSPNTSNDVRSIITGSGSIQNQIHSSDLGSDRFSVKTSSTKPLEDHNFSESGYESVEMENSNYYSNVPGSSVESFPTTGQQQEFYPNLYGDVPPLRSHFNSAFTANNSEIIPEEKVDLQKPLEPREFQDSDVNLGPALSKFDNLPSILRHRGQIMQRQTAFVTLDNKGKELSTISWEKLSLRAEKVAQVIRDKSGLYRGDRVALYYTESEVGDFVVALLGCFLAGVVAVPMNPSSPFKDITFILNNTQAHLVLTTDTSLKNLNRLLATQRIQWPKGIEWWKTNEFGSYHPPSKKSDPPALQVPDLAYIEFSRSPVGELRGVVLSHRTILHQMTCLSAILNSKKQAKKPGNRSNWVLTNLDVRQSIGLVIGVLLTVYTGNTTVWVPQSALATGGLYANIISRFHINILLSDYPGLKQVAYNYQSFPHLTRNFSKKQPVDLSSIQWCLIDALIVDTEFHEVLQDRWLKPLGNKNYRDVVAPMLTLLEHGGMVIAMRDWLKNEDKLGCKIINPSIDDENCGPTDLSEVLLYKSALTTNSVKIVTSSPSRNSISEDNKKYVRVGGFGFPLPDATLAIVNPETCILSPENALGEIWIDSPSLSGGFWGMGKETDLVFHASCYDNDGPVDMEFLRTGLLGFIFNGKVYVLGLYEDRLRQKVDWTNPEEVEEVKNTKLLTSFMEYRYHYTSHLVHTIMRSVPRVFDCSAFDTLVNGEYLPVLVLESTLGSVTALPGMTPKYDLTALNDLAEKAMNAVFDGHKVRVYCILITAPNSLPRIIRSGRSEIGNMLCKRKFDLGLLPAVFVKFSIDKAIRGIPVGQDLEGGIWMPSVSQLRADSLYGAEKQYSGVDFRDVVIDDRTSVPLSDFESIVHILQWRVLHQPDELAYKTIENKTKEGAGLSWKKFDRKIATVALVLKNKLGLKPGMHVILMYTHSEEFVIAVYACLVTGIIPVPIAPVDSNRLNEDVPALLNIIKDYSIRAILLNHDTDSAMKSKVVSQHLKQSASVSKVTLPTFYNTSKPKIGSSGCKELRLIPKPEWLADNATCIVWLYWTPDHRRIAVRLNHKTILGMSKVQKETCQMPSTRPLVGCVRSVSGIGFIHTCFLGIYLGASTLMISPIEYAQNPLRFYLTLSRYKVKDTYSTPQMLDHACNTLRPKNFSLADTKNIIITFDGRPRTDISKRVRILFSPTNLESTSINLAYSHVLNPMITTRSYMCIEPVDIWLDPIALRQGYVSLVNPENYPNSLHLHDSGMVPVGTQVAIVNPETCMLCKVGEYGEIWVHSEATVPSFYKSKDQFHQERLSGKILDGNPDVTYARTGDLGFLHTVTRTMPSGDTVDLQTLFVLGSIGETFEVLGLNHFPQDIENSVENCNQNIVKNGSAVFQAGGLIILVVEVQRTSFLAGLVPVIVNTVLDEHQFVIDIVAFVGKGDFPRSRLNEKQRGKVLTSWVTKKLNVKGIYGVNQGERSLIKSLKFTLDSEASGGSTVNEDGILGNNRNSIAGSATFDLLERSDSPRLSQVAEK</sequence>
<evidence type="ECO:0000259" key="3">
    <source>
        <dbReference type="Pfam" id="PF23024"/>
    </source>
</evidence>
<dbReference type="InterPro" id="IPR045851">
    <property type="entry name" value="AMP-bd_C_sf"/>
</dbReference>
<name>A0A0J9XJ54_GEOCN</name>
<dbReference type="PANTHER" id="PTHR22754">
    <property type="entry name" value="DISCO-INTERACTING PROTEIN 2 DIP2 -RELATED"/>
    <property type="match status" value="1"/>
</dbReference>
<dbReference type="EMBL" id="CCBN010000022">
    <property type="protein sequence ID" value="CDO57513.1"/>
    <property type="molecule type" value="Genomic_DNA"/>
</dbReference>
<dbReference type="InterPro" id="IPR056881">
    <property type="entry name" value="Mug62_dom"/>
</dbReference>
<evidence type="ECO:0000313" key="5">
    <source>
        <dbReference type="EMBL" id="CDO57513.1"/>
    </source>
</evidence>
<dbReference type="Gene3D" id="3.30.300.30">
    <property type="match status" value="1"/>
</dbReference>
<evidence type="ECO:0000259" key="4">
    <source>
        <dbReference type="Pfam" id="PF24919"/>
    </source>
</evidence>
<feature type="region of interest" description="Disordered" evidence="1">
    <location>
        <begin position="84"/>
        <end position="111"/>
    </location>
</feature>
<reference evidence="5" key="1">
    <citation type="submission" date="2014-03" db="EMBL/GenBank/DDBJ databases">
        <authorList>
            <person name="Casaregola S."/>
        </authorList>
    </citation>
    <scope>NUCLEOTIDE SEQUENCE [LARGE SCALE GENOMIC DNA]</scope>
    <source>
        <strain evidence="5">CLIB 918</strain>
    </source>
</reference>
<evidence type="ECO:0008006" key="7">
    <source>
        <dbReference type="Google" id="ProtNLM"/>
    </source>
</evidence>
<keyword evidence="6" id="KW-1185">Reference proteome</keyword>
<dbReference type="InterPro" id="IPR042099">
    <property type="entry name" value="ANL_N_sf"/>
</dbReference>
<feature type="domain" description="AMP-dependent synthetase/ligase" evidence="2">
    <location>
        <begin position="219"/>
        <end position="510"/>
    </location>
</feature>
<evidence type="ECO:0000256" key="1">
    <source>
        <dbReference type="SAM" id="MobiDB-lite"/>
    </source>
</evidence>
<evidence type="ECO:0000259" key="2">
    <source>
        <dbReference type="Pfam" id="PF00501"/>
    </source>
</evidence>
<dbReference type="InterPro" id="IPR000873">
    <property type="entry name" value="AMP-dep_synth/lig_dom"/>
</dbReference>
<accession>A0A0J9XJ54</accession>
<dbReference type="Gene3D" id="3.40.50.12780">
    <property type="entry name" value="N-terminal domain of ligase-like"/>
    <property type="match status" value="3"/>
</dbReference>
<proteinExistence type="predicted"/>
<dbReference type="InterPro" id="IPR025110">
    <property type="entry name" value="AMP-bd_C"/>
</dbReference>
<dbReference type="GO" id="GO:0005829">
    <property type="term" value="C:cytosol"/>
    <property type="evidence" value="ECO:0007669"/>
    <property type="project" value="TreeGrafter"/>
</dbReference>
<protein>
    <recommendedName>
        <fullName evidence="7">DMAP1-binding domain-containing protein</fullName>
    </recommendedName>
</protein>
<dbReference type="Pfam" id="PF00501">
    <property type="entry name" value="AMP-binding"/>
    <property type="match status" value="2"/>
</dbReference>
<evidence type="ECO:0000313" key="6">
    <source>
        <dbReference type="Proteomes" id="UP000242525"/>
    </source>
</evidence>
<gene>
    <name evidence="5" type="ORF">BN980_GECA22s01033g</name>
</gene>
<feature type="domain" description="AMP-dependent synthetase/ligase" evidence="2">
    <location>
        <begin position="930"/>
        <end position="1065"/>
    </location>
</feature>
<dbReference type="STRING" id="1173061.A0A0J9XJ54"/>
<organism evidence="5 6">
    <name type="scientific">Geotrichum candidum</name>
    <name type="common">Oospora lactis</name>
    <name type="synonym">Dipodascus geotrichum</name>
    <dbReference type="NCBI Taxonomy" id="1173061"/>
    <lineage>
        <taxon>Eukaryota</taxon>
        <taxon>Fungi</taxon>
        <taxon>Dikarya</taxon>
        <taxon>Ascomycota</taxon>
        <taxon>Saccharomycotina</taxon>
        <taxon>Dipodascomycetes</taxon>
        <taxon>Dipodascales</taxon>
        <taxon>Dipodascaceae</taxon>
        <taxon>Geotrichum</taxon>
    </lineage>
</organism>
<dbReference type="Proteomes" id="UP000242525">
    <property type="component" value="Unassembled WGS sequence"/>
</dbReference>
<dbReference type="Pfam" id="PF23024">
    <property type="entry name" value="AMP-dom_DIP2-like"/>
    <property type="match status" value="1"/>
</dbReference>
<dbReference type="SUPFAM" id="SSF56801">
    <property type="entry name" value="Acetyl-CoA synthetase-like"/>
    <property type="match status" value="2"/>
</dbReference>
<comment type="caution">
    <text evidence="5">The sequence shown here is derived from an EMBL/GenBank/DDBJ whole genome shotgun (WGS) entry which is preliminary data.</text>
</comment>
<feature type="domain" description="Meiotically up-regulated gene 62 protein-like alpha-beta" evidence="4">
    <location>
        <begin position="708"/>
        <end position="872"/>
    </location>
</feature>
<dbReference type="PANTHER" id="PTHR22754:SF32">
    <property type="entry name" value="DISCO-INTERACTING PROTEIN 2"/>
    <property type="match status" value="1"/>
</dbReference>
<feature type="domain" description="AMP-binding enzyme C-terminal" evidence="3">
    <location>
        <begin position="1405"/>
        <end position="1510"/>
    </location>
</feature>
<dbReference type="OrthoDB" id="69964at2759"/>
<dbReference type="Pfam" id="PF24919">
    <property type="entry name" value="Mug62"/>
    <property type="match status" value="1"/>
</dbReference>